<dbReference type="GO" id="GO:0022857">
    <property type="term" value="F:transmembrane transporter activity"/>
    <property type="evidence" value="ECO:0007669"/>
    <property type="project" value="InterPro"/>
</dbReference>
<dbReference type="GO" id="GO:0016020">
    <property type="term" value="C:membrane"/>
    <property type="evidence" value="ECO:0007669"/>
    <property type="project" value="UniProtKB-SubCell"/>
</dbReference>
<feature type="compositionally biased region" description="Polar residues" evidence="6">
    <location>
        <begin position="944"/>
        <end position="953"/>
    </location>
</feature>
<evidence type="ECO:0000313" key="9">
    <source>
        <dbReference type="EMBL" id="KAF4626079.1"/>
    </source>
</evidence>
<evidence type="ECO:0000256" key="4">
    <source>
        <dbReference type="ARBA" id="ARBA00022989"/>
    </source>
</evidence>
<protein>
    <recommendedName>
        <fullName evidence="8">Major facilitator superfamily (MFS) profile domain-containing protein</fullName>
    </recommendedName>
</protein>
<evidence type="ECO:0000256" key="1">
    <source>
        <dbReference type="ARBA" id="ARBA00004141"/>
    </source>
</evidence>
<comment type="subcellular location">
    <subcellularLocation>
        <location evidence="1">Membrane</location>
        <topology evidence="1">Multi-pass membrane protein</topology>
    </subcellularLocation>
</comment>
<feature type="transmembrane region" description="Helical" evidence="7">
    <location>
        <begin position="114"/>
        <end position="134"/>
    </location>
</feature>
<dbReference type="Gene3D" id="1.20.1250.20">
    <property type="entry name" value="MFS general substrate transporter like domains"/>
    <property type="match status" value="2"/>
</dbReference>
<evidence type="ECO:0000256" key="3">
    <source>
        <dbReference type="ARBA" id="ARBA00022692"/>
    </source>
</evidence>
<dbReference type="PANTHER" id="PTHR43791:SF57">
    <property type="entry name" value="MAJOR FACILITATOR SUPERFAMILY (MFS) PROFILE DOMAIN-CONTAINING PROTEIN"/>
    <property type="match status" value="1"/>
</dbReference>
<sequence length="1351" mass="143432">MWYRRHECGFRMAMFFSAATAAGAFGGLLARGISALDGSGGSSGWRWIFILEGALTLCVGSVSYWVIKDYPSTATCLATAERVEVERRLAADQNAMSNEFHMKYFYQALRDWKIWVNCVIAIGIFTPLYSISLFLPTILKELGYSNNAAQLMTVPPYVAACICTLASNYFADKAGQRGIFMVGFERIAIAGFLLLLMSGILHVQYAGTFLAAASIFSLVPMIGAWNSKNVGGSLKREVGIAMQVGFGNLGGIIAAFVYQSKDEPRFIRDHAILIGLVSMSLVLTIFMTIYLRRENARRDALLSEQHVFLENYRIETKIEQREKGDNALFYSQGVLKAKFTDKDLPMAMEDDVNNDCWNMRSYQLGSNTQLNENPWPIFDHSKWTYKVWDFSNHQWNFLALVFANSQFEYKLHPQYPLPFTDKQREITHSWFSTVFEVEIHPAHIFLPFSEDGTGNEKRPTFAIKRLLQDLEEKRLMYQVELDALSLLGQLNHPHLIHALAAYTCDVALPRGALPVFSTSSKPFVAKIQRASNDVKYVDVPQKRHVPIEDFAYVKGRSQTLGTFSLAKTFPASDVLVNVALGQSSGSLSDSLSLSATCISCSTTGSAVVTTEGVKTDDSILGNIISFFRSKNPSDIIVNALDLNLEVQLDNLGGHFEFDISFAASGTYTINLFKSESPAGIQLNSNDKIGLLFTIDLTLTVSDSVDFIAGFDLVFPQGASFTINPLNGNLVSMNIGGAQVNSIPVQFKKGAACISAVIRLKFLAGVGLEVFGKGFDFESGVFFDPIQYKACITYDPKQACPLVFTENFYEEIGAYAKAAVDVDVAKFSGGPTAVSTFFTGSLPSVCIQTATSSSTVLSTTVAPSISGISTPIDITKPVASATSAPSSSTDATDSYTQESGSISWSHHPKSNRTSHPTGTGFRHHHHPSDGSGIGSHGGHHLHPTGSPSVLFGNSSVSAGPTTTATFATVVTLPTAVASGTGSITTVGQTDGVVGSNSDVPLTTSTLLVTSVYTITSCAPTVTDCPVGKVTSTILTTTTVCPGNQESAPSTVSSNAGAVTTSPTAVQLTTSTLTSTSIFTVTSCPPTVTNCPVGQVTSIIMTTTTICPVADAASAAASPSATGGLVLTSPPGPLPTTSQNPGDSTTRTIYTTSLYNITSCLSNVVHCPTSLTSEIIQTKTIIQYTTICPIEQSEFPSALPSAATSANAGVIAAASTTAPITSIVIISPVPLTPVATPIVQTFDTPIPTIAANTSSIVPYPVYNATFPPSVVATAVPTWTPSSINWVKVGGYTALGPAKAVATVPAVSGGVVATASPSSNPLLTVSSEGSTFGASSMIVSVIGLLGLGALALGL</sequence>
<dbReference type="PANTHER" id="PTHR43791">
    <property type="entry name" value="PERMEASE-RELATED"/>
    <property type="match status" value="1"/>
</dbReference>
<dbReference type="SUPFAM" id="SSF103473">
    <property type="entry name" value="MFS general substrate transporter"/>
    <property type="match status" value="1"/>
</dbReference>
<comment type="caution">
    <text evidence="9">The sequence shown here is derived from an EMBL/GenBank/DDBJ whole genome shotgun (WGS) entry which is preliminary data.</text>
</comment>
<evidence type="ECO:0000256" key="7">
    <source>
        <dbReference type="SAM" id="Phobius"/>
    </source>
</evidence>
<dbReference type="EMBL" id="JAAMPI010001230">
    <property type="protein sequence ID" value="KAF4626079.1"/>
    <property type="molecule type" value="Genomic_DNA"/>
</dbReference>
<dbReference type="InterPro" id="IPR011701">
    <property type="entry name" value="MFS"/>
</dbReference>
<feature type="transmembrane region" description="Helical" evidence="7">
    <location>
        <begin position="45"/>
        <end position="67"/>
    </location>
</feature>
<keyword evidence="10" id="KW-1185">Reference proteome</keyword>
<feature type="transmembrane region" description="Helical" evidence="7">
    <location>
        <begin position="270"/>
        <end position="291"/>
    </location>
</feature>
<feature type="region of interest" description="Disordered" evidence="6">
    <location>
        <begin position="1122"/>
        <end position="1143"/>
    </location>
</feature>
<evidence type="ECO:0000313" key="10">
    <source>
        <dbReference type="Proteomes" id="UP000566819"/>
    </source>
</evidence>
<dbReference type="PROSITE" id="PS50850">
    <property type="entry name" value="MFS"/>
    <property type="match status" value="1"/>
</dbReference>
<evidence type="ECO:0000256" key="5">
    <source>
        <dbReference type="ARBA" id="ARBA00023136"/>
    </source>
</evidence>
<accession>A0A8H4RC88</accession>
<evidence type="ECO:0000256" key="6">
    <source>
        <dbReference type="SAM" id="MobiDB-lite"/>
    </source>
</evidence>
<feature type="transmembrane region" description="Helical" evidence="7">
    <location>
        <begin position="238"/>
        <end position="258"/>
    </location>
</feature>
<proteinExistence type="predicted"/>
<feature type="domain" description="Major facilitator superfamily (MFS) profile" evidence="8">
    <location>
        <begin position="1"/>
        <end position="296"/>
    </location>
</feature>
<dbReference type="FunFam" id="1.20.1250.20:FF:000068">
    <property type="entry name" value="MFS general substrate transporter"/>
    <property type="match status" value="1"/>
</dbReference>
<keyword evidence="3 7" id="KW-0812">Transmembrane</keyword>
<keyword evidence="5 7" id="KW-0472">Membrane</keyword>
<keyword evidence="2" id="KW-0813">Transport</keyword>
<keyword evidence="4 7" id="KW-1133">Transmembrane helix</keyword>
<evidence type="ECO:0000259" key="8">
    <source>
        <dbReference type="PROSITE" id="PS50850"/>
    </source>
</evidence>
<feature type="region of interest" description="Disordered" evidence="6">
    <location>
        <begin position="877"/>
        <end position="953"/>
    </location>
</feature>
<reference evidence="9 10" key="1">
    <citation type="submission" date="2020-03" db="EMBL/GenBank/DDBJ databases">
        <title>Draft Genome Sequence of Cudoniella acicularis.</title>
        <authorList>
            <person name="Buettner E."/>
            <person name="Kellner H."/>
        </authorList>
    </citation>
    <scope>NUCLEOTIDE SEQUENCE [LARGE SCALE GENOMIC DNA]</scope>
    <source>
        <strain evidence="9 10">DSM 108380</strain>
    </source>
</reference>
<dbReference type="Proteomes" id="UP000566819">
    <property type="component" value="Unassembled WGS sequence"/>
</dbReference>
<feature type="transmembrane region" description="Helical" evidence="7">
    <location>
        <begin position="183"/>
        <end position="203"/>
    </location>
</feature>
<name>A0A8H4RC88_9HELO</name>
<dbReference type="InterPro" id="IPR036259">
    <property type="entry name" value="MFS_trans_sf"/>
</dbReference>
<feature type="compositionally biased region" description="Low complexity" evidence="6">
    <location>
        <begin position="878"/>
        <end position="895"/>
    </location>
</feature>
<gene>
    <name evidence="9" type="ORF">G7Y89_g12079</name>
</gene>
<evidence type="ECO:0000256" key="2">
    <source>
        <dbReference type="ARBA" id="ARBA00022448"/>
    </source>
</evidence>
<dbReference type="Pfam" id="PF07690">
    <property type="entry name" value="MFS_1"/>
    <property type="match status" value="1"/>
</dbReference>
<feature type="transmembrane region" description="Helical" evidence="7">
    <location>
        <begin position="154"/>
        <end position="171"/>
    </location>
</feature>
<feature type="transmembrane region" description="Helical" evidence="7">
    <location>
        <begin position="1329"/>
        <end position="1349"/>
    </location>
</feature>
<dbReference type="OrthoDB" id="4733706at2759"/>
<organism evidence="9 10">
    <name type="scientific">Cudoniella acicularis</name>
    <dbReference type="NCBI Taxonomy" id="354080"/>
    <lineage>
        <taxon>Eukaryota</taxon>
        <taxon>Fungi</taxon>
        <taxon>Dikarya</taxon>
        <taxon>Ascomycota</taxon>
        <taxon>Pezizomycotina</taxon>
        <taxon>Leotiomycetes</taxon>
        <taxon>Helotiales</taxon>
        <taxon>Tricladiaceae</taxon>
        <taxon>Cudoniella</taxon>
    </lineage>
</organism>
<dbReference type="InterPro" id="IPR020846">
    <property type="entry name" value="MFS_dom"/>
</dbReference>